<sequence length="459" mass="49509">MGSLPRARRLAVAVSTGGYHQGGGGAATVVGRAHATGCHIPGLPPKGDHKTTGWPAAAIVAVVRWQAHNMRRLVALSELPMQPPEREKAIDLTAGKAGQRLQYFRRRGGPSGSTRRSIWVSEEVQEIFSQRWAHALPPDLHFIRLGVSLPGSHILSAQVRAGRWGDVPGLRDLTCGKWEALHPPTTYENRLLQLMVTPFQEDTQRTFLHICTRESADRNSLTPPDIGDILRDPIPPSSLRDWTGGGCSLHIRAAGRPRLHIGWKVGSLCKKGAAHPLTVCRHPATAPQTGGRGDQALTTVSLRKYLCHANGVAMREEKGVWPSPFSGRTRNTVESTSLLDYYQSADAGPRRADTKAPQRDPRLAARGVCRAASTRGKVLLIGTSGQTVAAARSHTYLVLSTALGHAAGAWNALLGRVGMIRLHVGQVVWGDTCGTSRRLEVVQDGVAAACATARVRHVE</sequence>
<protein>
    <submittedName>
        <fullName evidence="1">Uncharacterized protein</fullName>
    </submittedName>
</protein>
<evidence type="ECO:0000313" key="1">
    <source>
        <dbReference type="EMBL" id="KAK3264368.1"/>
    </source>
</evidence>
<dbReference type="AlphaFoldDB" id="A0AAE0FRH8"/>
<dbReference type="EMBL" id="LGRX02014602">
    <property type="protein sequence ID" value="KAK3264368.1"/>
    <property type="molecule type" value="Genomic_DNA"/>
</dbReference>
<organism evidence="1 2">
    <name type="scientific">Cymbomonas tetramitiformis</name>
    <dbReference type="NCBI Taxonomy" id="36881"/>
    <lineage>
        <taxon>Eukaryota</taxon>
        <taxon>Viridiplantae</taxon>
        <taxon>Chlorophyta</taxon>
        <taxon>Pyramimonadophyceae</taxon>
        <taxon>Pyramimonadales</taxon>
        <taxon>Pyramimonadaceae</taxon>
        <taxon>Cymbomonas</taxon>
    </lineage>
</organism>
<name>A0AAE0FRH8_9CHLO</name>
<dbReference type="Proteomes" id="UP001190700">
    <property type="component" value="Unassembled WGS sequence"/>
</dbReference>
<gene>
    <name evidence="1" type="ORF">CYMTET_26891</name>
</gene>
<keyword evidence="2" id="KW-1185">Reference proteome</keyword>
<evidence type="ECO:0000313" key="2">
    <source>
        <dbReference type="Proteomes" id="UP001190700"/>
    </source>
</evidence>
<comment type="caution">
    <text evidence="1">The sequence shown here is derived from an EMBL/GenBank/DDBJ whole genome shotgun (WGS) entry which is preliminary data.</text>
</comment>
<proteinExistence type="predicted"/>
<reference evidence="1 2" key="1">
    <citation type="journal article" date="2015" name="Genome Biol. Evol.">
        <title>Comparative Genomics of a Bacterivorous Green Alga Reveals Evolutionary Causalities and Consequences of Phago-Mixotrophic Mode of Nutrition.</title>
        <authorList>
            <person name="Burns J.A."/>
            <person name="Paasch A."/>
            <person name="Narechania A."/>
            <person name="Kim E."/>
        </authorList>
    </citation>
    <scope>NUCLEOTIDE SEQUENCE [LARGE SCALE GENOMIC DNA]</scope>
    <source>
        <strain evidence="1 2">PLY_AMNH</strain>
    </source>
</reference>
<accession>A0AAE0FRH8</accession>